<reference evidence="1 2" key="1">
    <citation type="submission" date="2020-12" db="EMBL/GenBank/DDBJ databases">
        <title>Complete genome sequence of Mycobacterium heckeshornense JCM 15655T, closely related to a pathogenic non-tuberculous mycobacterial species Mycobacterium xenopi.</title>
        <authorList>
            <person name="Yoshida M."/>
            <person name="Fukano H."/>
            <person name="Asakura T."/>
            <person name="Suzuki M."/>
            <person name="Hoshino Y."/>
        </authorList>
    </citation>
    <scope>NUCLEOTIDE SEQUENCE [LARGE SCALE GENOMIC DNA]</scope>
    <source>
        <strain evidence="1 2">JCM 15655</strain>
    </source>
</reference>
<evidence type="ECO:0000313" key="1">
    <source>
        <dbReference type="EMBL" id="BCO37509.1"/>
    </source>
</evidence>
<dbReference type="SUPFAM" id="SSF140453">
    <property type="entry name" value="EsxAB dimer-like"/>
    <property type="match status" value="1"/>
</dbReference>
<dbReference type="EMBL" id="AP024237">
    <property type="protein sequence ID" value="BCO37509.1"/>
    <property type="molecule type" value="Genomic_DNA"/>
</dbReference>
<accession>A0A7R7GX53</accession>
<evidence type="ECO:0000313" key="2">
    <source>
        <dbReference type="Proteomes" id="UP000595446"/>
    </source>
</evidence>
<dbReference type="Gene3D" id="1.10.287.1060">
    <property type="entry name" value="ESAT-6-like"/>
    <property type="match status" value="1"/>
</dbReference>
<sequence length="136" mass="14764">MRAGRAVGPRAALTKYPIAWNHIGGAVVVDDVSTPNTLSTDFSLMHAVAAKTDARNEEIRAMLAAFIGRVSCVPPTVWSGLAATRFKDVVQRWNTESMKLYHALHGIAESIRYNEATLREAGQNHAHRIGTVGANI</sequence>
<organism evidence="1 2">
    <name type="scientific">Mycobacterium heckeshornense</name>
    <dbReference type="NCBI Taxonomy" id="110505"/>
    <lineage>
        <taxon>Bacteria</taxon>
        <taxon>Bacillati</taxon>
        <taxon>Actinomycetota</taxon>
        <taxon>Actinomycetes</taxon>
        <taxon>Mycobacteriales</taxon>
        <taxon>Mycobacteriaceae</taxon>
        <taxon>Mycobacterium</taxon>
    </lineage>
</organism>
<proteinExistence type="predicted"/>
<dbReference type="InterPro" id="IPR010310">
    <property type="entry name" value="T7SS_ESAT-6-like"/>
</dbReference>
<name>A0A7R7GX53_9MYCO</name>
<gene>
    <name evidence="1" type="primary">esxU</name>
    <name evidence="1" type="ORF">MHEC_39420</name>
</gene>
<dbReference type="Pfam" id="PF06013">
    <property type="entry name" value="WXG100"/>
    <property type="match status" value="1"/>
</dbReference>
<evidence type="ECO:0008006" key="3">
    <source>
        <dbReference type="Google" id="ProtNLM"/>
    </source>
</evidence>
<dbReference type="AlphaFoldDB" id="A0A7R7GX53"/>
<dbReference type="InterPro" id="IPR036689">
    <property type="entry name" value="ESAT-6-like_sf"/>
</dbReference>
<dbReference type="Proteomes" id="UP000595446">
    <property type="component" value="Chromosome"/>
</dbReference>
<protein>
    <recommendedName>
        <fullName evidence="3">WXG100 family type VII secretion target</fullName>
    </recommendedName>
</protein>
<keyword evidence="2" id="KW-1185">Reference proteome</keyword>